<dbReference type="PANTHER" id="PTHR46766:SF1">
    <property type="entry name" value="GLUTAMINE-RICH PROTEIN 2"/>
    <property type="match status" value="1"/>
</dbReference>
<dbReference type="HOGENOM" id="CLU_000243_0_1_11"/>
<dbReference type="InterPro" id="IPR038332">
    <property type="entry name" value="PPE_sf"/>
</dbReference>
<dbReference type="SUPFAM" id="SSF140459">
    <property type="entry name" value="PE/PPE dimer-like"/>
    <property type="match status" value="1"/>
</dbReference>
<protein>
    <submittedName>
        <fullName evidence="4">PPE family protein</fullName>
    </submittedName>
</protein>
<dbReference type="Gene3D" id="1.20.1260.20">
    <property type="entry name" value="PPE superfamily"/>
    <property type="match status" value="1"/>
</dbReference>
<comment type="similarity">
    <text evidence="1">Belongs to the mycobacterial PPE family.</text>
</comment>
<evidence type="ECO:0000313" key="4">
    <source>
        <dbReference type="EMBL" id="CAL71821.1"/>
    </source>
</evidence>
<feature type="domain" description="PPE" evidence="2">
    <location>
        <begin position="2"/>
        <end position="164"/>
    </location>
</feature>
<name>A0A0H3MB45_MYCBP</name>
<evidence type="ECO:0000313" key="5">
    <source>
        <dbReference type="Proteomes" id="UP000001472"/>
    </source>
</evidence>
<dbReference type="Pfam" id="PF00823">
    <property type="entry name" value="PPE"/>
    <property type="match status" value="1"/>
</dbReference>
<dbReference type="RefSeq" id="WP_003409061.1">
    <property type="nucleotide sequence ID" value="NC_008769.1"/>
</dbReference>
<dbReference type="EMBL" id="AM408590">
    <property type="protein sequence ID" value="CAL71821.1"/>
    <property type="molecule type" value="Genomic_DNA"/>
</dbReference>
<reference evidence="4 5" key="1">
    <citation type="journal article" date="2007" name="Proc. Natl. Acad. Sci. U.S.A.">
        <title>Genome plasticity of BCG and impact on vaccine efficacy.</title>
        <authorList>
            <person name="Brosch R."/>
            <person name="Gordon S.V."/>
            <person name="Garnier T."/>
            <person name="Eiglmeier K."/>
            <person name="Frigui W."/>
            <person name="Valenti P."/>
            <person name="Dos Santos S."/>
            <person name="Duthoy S."/>
            <person name="Lacroix C."/>
            <person name="Garcia-Pelayo C."/>
            <person name="Inwald J.K."/>
            <person name="Golby P."/>
            <person name="Garcia J.N."/>
            <person name="Hewinson R.G."/>
            <person name="Behr M.A."/>
            <person name="Quail M.A."/>
            <person name="Churcher C."/>
            <person name="Barrell B.G."/>
            <person name="Parkhill J."/>
            <person name="Cole S.T."/>
        </authorList>
    </citation>
    <scope>NUCLEOTIDE SEQUENCE [LARGE SCALE GENOMIC DNA]</scope>
    <source>
        <strain evidence="5">BCG / Pasteur 1173P2</strain>
    </source>
</reference>
<dbReference type="FunFam" id="1.20.1260.20:FF:000001">
    <property type="entry name" value="PPE family protein PPE41"/>
    <property type="match status" value="1"/>
</dbReference>
<evidence type="ECO:0000259" key="2">
    <source>
        <dbReference type="Pfam" id="PF00823"/>
    </source>
</evidence>
<proteinExistence type="inferred from homology"/>
<dbReference type="AlphaFoldDB" id="A0A0H3MB45"/>
<feature type="domain" description="PPE family C-terminal" evidence="3">
    <location>
        <begin position="308"/>
        <end position="379"/>
    </location>
</feature>
<dbReference type="Pfam" id="PF12484">
    <property type="entry name" value="PPE-SVP"/>
    <property type="match status" value="1"/>
</dbReference>
<evidence type="ECO:0000259" key="3">
    <source>
        <dbReference type="Pfam" id="PF12484"/>
    </source>
</evidence>
<dbReference type="InterPro" id="IPR000030">
    <property type="entry name" value="PPE_dom"/>
</dbReference>
<dbReference type="GO" id="GO:0052572">
    <property type="term" value="P:response to host immune response"/>
    <property type="evidence" value="ECO:0007669"/>
    <property type="project" value="TreeGrafter"/>
</dbReference>
<accession>A0A0H3MB45</accession>
<dbReference type="InterPro" id="IPR022171">
    <property type="entry name" value="PPE_C"/>
</dbReference>
<dbReference type="KEGG" id="mbb:BCG_1834"/>
<evidence type="ECO:0000256" key="1">
    <source>
        <dbReference type="ARBA" id="ARBA00010652"/>
    </source>
</evidence>
<organism evidence="4 5">
    <name type="scientific">Mycobacterium bovis (strain BCG / Pasteur 1173P2)</name>
    <dbReference type="NCBI Taxonomy" id="410289"/>
    <lineage>
        <taxon>Bacteria</taxon>
        <taxon>Bacillati</taxon>
        <taxon>Actinomycetota</taxon>
        <taxon>Actinomycetes</taxon>
        <taxon>Mycobacteriales</taxon>
        <taxon>Mycobacteriaceae</taxon>
        <taxon>Mycobacterium</taxon>
        <taxon>Mycobacterium tuberculosis complex</taxon>
    </lineage>
</organism>
<dbReference type="Proteomes" id="UP000001472">
    <property type="component" value="Chromosome"/>
</dbReference>
<sequence length="463" mass="46021">MDFGVLPPEINSGRMYAGPGSGPMLAAAAAWDGLATELQSTAADYGSVISVLTGVWSGQSSGTMAAAAAPYVAWMSATAALAREAAAQASAAAAAYEAAFAATVPPPVVAANRAELAVLAATNIFGQNTGAIAAAEARYAEMWAQDAAAMYGYAGSSSVATQVTPFAAPPPTTNAAGLATQGVAVAQAVGASAGNARSLVSEVLEFLATAGTNYNKTVASLMNAVTGVPYASSVYNSMLGLGFAESKMVLPANDTVISTIFGMVQFQKFFNPVTPFNPDLIPKSALGAGLGLRSAISSGLGSTAPAISAGASQAGSVGGMSVPPSWAAATPAIRTVAAVFSSTGLQAVPAAAISEGSLLSQMALASVAGGALGGAAARATGGFLGGGRVTAVKKSLKDSDSPDKLRRVVAHMMEKPESVQHWHTDEDGLDDLLAELKKKPGIHAVHMAGGNKAEIAPTISESG</sequence>
<dbReference type="SMR" id="A0A0H3MB45"/>
<gene>
    <name evidence="4" type="primary">PPE30</name>
    <name evidence="4" type="ordered locus">BCG_1834</name>
</gene>
<dbReference type="PANTHER" id="PTHR46766">
    <property type="entry name" value="GLUTAMINE-RICH PROTEIN 2"/>
    <property type="match status" value="1"/>
</dbReference>